<dbReference type="EMBL" id="HBGY01027017">
    <property type="protein sequence ID" value="CAD9601214.1"/>
    <property type="molecule type" value="Transcribed_RNA"/>
</dbReference>
<reference evidence="2" key="1">
    <citation type="submission" date="2021-01" db="EMBL/GenBank/DDBJ databases">
        <authorList>
            <person name="Corre E."/>
            <person name="Pelletier E."/>
            <person name="Niang G."/>
            <person name="Scheremetjew M."/>
            <person name="Finn R."/>
            <person name="Kale V."/>
            <person name="Holt S."/>
            <person name="Cochrane G."/>
            <person name="Meng A."/>
            <person name="Brown T."/>
            <person name="Cohen L."/>
        </authorList>
    </citation>
    <scope>NUCLEOTIDE SEQUENCE</scope>
    <source>
        <strain evidence="2">B650</strain>
    </source>
</reference>
<feature type="region of interest" description="Disordered" evidence="1">
    <location>
        <begin position="1"/>
        <end position="38"/>
    </location>
</feature>
<dbReference type="AlphaFoldDB" id="A0A7S2LCB6"/>
<feature type="region of interest" description="Disordered" evidence="1">
    <location>
        <begin position="52"/>
        <end position="81"/>
    </location>
</feature>
<accession>A0A7S2LCB6</accession>
<name>A0A7S2LCB6_9STRA</name>
<feature type="compositionally biased region" description="Basic and acidic residues" evidence="1">
    <location>
        <begin position="1"/>
        <end position="16"/>
    </location>
</feature>
<feature type="compositionally biased region" description="Polar residues" evidence="1">
    <location>
        <begin position="71"/>
        <end position="81"/>
    </location>
</feature>
<organism evidence="2">
    <name type="scientific">Leptocylindrus danicus</name>
    <dbReference type="NCBI Taxonomy" id="163516"/>
    <lineage>
        <taxon>Eukaryota</taxon>
        <taxon>Sar</taxon>
        <taxon>Stramenopiles</taxon>
        <taxon>Ochrophyta</taxon>
        <taxon>Bacillariophyta</taxon>
        <taxon>Coscinodiscophyceae</taxon>
        <taxon>Chaetocerotophycidae</taxon>
        <taxon>Leptocylindrales</taxon>
        <taxon>Leptocylindraceae</taxon>
        <taxon>Leptocylindrus</taxon>
    </lineage>
</organism>
<evidence type="ECO:0000313" key="2">
    <source>
        <dbReference type="EMBL" id="CAD9601214.1"/>
    </source>
</evidence>
<sequence>MDNHNAENDLRKERKQASQPEVIDLSISDEEGEKDKRVNEINEDYCEIISTPNKRFKNNEGNRVTPDDVKSSGSKSKITPHQYSQLYEGSKVFQSDSILFTRITERIDIDGVKSDCFNRHCLQERTWRFDNKNKNFTLGICANCGMSPGYRDKISLGRHGTFVKEDESHVRMVNPNEYATDGSKYTIGIAIDDGKMVAIKTESIEILTDETPNSFDCNKLSASL</sequence>
<proteinExistence type="predicted"/>
<gene>
    <name evidence="2" type="ORF">LDAN0321_LOCUS16753</name>
</gene>
<feature type="compositionally biased region" description="Basic and acidic residues" evidence="1">
    <location>
        <begin position="57"/>
        <end position="70"/>
    </location>
</feature>
<protein>
    <submittedName>
        <fullName evidence="2">Uncharacterized protein</fullName>
    </submittedName>
</protein>
<evidence type="ECO:0000256" key="1">
    <source>
        <dbReference type="SAM" id="MobiDB-lite"/>
    </source>
</evidence>